<gene>
    <name evidence="9" type="ORF">D4764_06G0013490</name>
</gene>
<dbReference type="PROSITE" id="PS52009">
    <property type="entry name" value="GH84"/>
    <property type="match status" value="1"/>
</dbReference>
<evidence type="ECO:0000313" key="10">
    <source>
        <dbReference type="Proteomes" id="UP000324091"/>
    </source>
</evidence>
<evidence type="ECO:0000256" key="4">
    <source>
        <dbReference type="ARBA" id="ARBA00050933"/>
    </source>
</evidence>
<comment type="catalytic activity">
    <reaction evidence="5">
        <text>3-O-(N-acetyl-beta-D-glucosaminyl)-L-threonyl-[protein] + H2O = L-threonyl-[protein] + N-acetyl-D-glucosamine</text>
        <dbReference type="Rhea" id="RHEA:48892"/>
        <dbReference type="Rhea" id="RHEA-COMP:11060"/>
        <dbReference type="Rhea" id="RHEA-COMP:12252"/>
        <dbReference type="ChEBI" id="CHEBI:15377"/>
        <dbReference type="ChEBI" id="CHEBI:30013"/>
        <dbReference type="ChEBI" id="CHEBI:90840"/>
        <dbReference type="ChEBI" id="CHEBI:506227"/>
        <dbReference type="EC" id="3.2.1.169"/>
    </reaction>
</comment>
<dbReference type="InterPro" id="IPR016181">
    <property type="entry name" value="Acyl_CoA_acyltransferase"/>
</dbReference>
<dbReference type="Gene3D" id="3.40.630.30">
    <property type="match status" value="1"/>
</dbReference>
<comment type="catalytic activity">
    <reaction evidence="4">
        <text>3-O-(N-acetyl-beta-D-glucosaminyl)-L-seryl-[protein] + H2O = N-acetyl-D-glucosamine + L-seryl-[protein]</text>
        <dbReference type="Rhea" id="RHEA:48876"/>
        <dbReference type="Rhea" id="RHEA-COMP:9863"/>
        <dbReference type="Rhea" id="RHEA-COMP:12251"/>
        <dbReference type="ChEBI" id="CHEBI:15377"/>
        <dbReference type="ChEBI" id="CHEBI:29999"/>
        <dbReference type="ChEBI" id="CHEBI:90838"/>
        <dbReference type="ChEBI" id="CHEBI:506227"/>
        <dbReference type="EC" id="3.2.1.169"/>
    </reaction>
</comment>
<dbReference type="Gene3D" id="3.20.20.80">
    <property type="entry name" value="Glycosidases"/>
    <property type="match status" value="1"/>
</dbReference>
<keyword evidence="10" id="KW-1185">Reference proteome</keyword>
<dbReference type="EC" id="3.2.1.169" evidence="6"/>
<dbReference type="SUPFAM" id="SSF55729">
    <property type="entry name" value="Acyl-CoA N-acyltransferases (Nat)"/>
    <property type="match status" value="1"/>
</dbReference>
<dbReference type="PANTHER" id="PTHR13170">
    <property type="entry name" value="O-GLCNACASE"/>
    <property type="match status" value="1"/>
</dbReference>
<dbReference type="InterPro" id="IPR017853">
    <property type="entry name" value="GH"/>
</dbReference>
<dbReference type="InterPro" id="IPR011496">
    <property type="entry name" value="O-GlcNAcase_cat"/>
</dbReference>
<evidence type="ECO:0000313" key="9">
    <source>
        <dbReference type="EMBL" id="TWW59819.1"/>
    </source>
</evidence>
<proteinExistence type="predicted"/>
<protein>
    <recommendedName>
        <fullName evidence="6">protein O-GlcNAcase</fullName>
        <ecNumber evidence="6">3.2.1.169</ecNumber>
    </recommendedName>
    <alternativeName>
        <fullName evidence="3">Beta-N-acetylhexosaminidase</fullName>
    </alternativeName>
    <alternativeName>
        <fullName evidence="7">Beta-hexosaminidase</fullName>
    </alternativeName>
</protein>
<dbReference type="FunFam" id="3.20.20.80:FF:000009">
    <property type="entry name" value="O-GlcNAcase BT_4395"/>
    <property type="match status" value="1"/>
</dbReference>
<evidence type="ECO:0000256" key="6">
    <source>
        <dbReference type="ARBA" id="ARBA00066938"/>
    </source>
</evidence>
<comment type="caution">
    <text evidence="9">The sequence shown here is derived from an EMBL/GenBank/DDBJ whole genome shotgun (WGS) entry which is preliminary data.</text>
</comment>
<dbReference type="PANTHER" id="PTHR13170:SF19">
    <property type="entry name" value="O-GLCNACASE-LIKE"/>
    <property type="match status" value="1"/>
</dbReference>
<dbReference type="AlphaFoldDB" id="A0A5C6MYQ6"/>
<dbReference type="GO" id="GO:0016231">
    <property type="term" value="F:beta-N-acetylglucosaminidase activity"/>
    <property type="evidence" value="ECO:0007669"/>
    <property type="project" value="TreeGrafter"/>
</dbReference>
<evidence type="ECO:0000256" key="7">
    <source>
        <dbReference type="ARBA" id="ARBA00076634"/>
    </source>
</evidence>
<sequence length="804" mass="90078">MCDTGTRPFISGVVEGFYGRPWTMEQRTELFKREQKWGLNTYLYAPKDDYKHRMYWRDLYTAEEAEELRALMAAARQHGINFIYAISPGLDMTFSSSRDTSSLKRKLDQVKQFGCSSFALLFDDIESEMCPADKRAFSSFAHAQAVVTNEVYQHLEEPESFLFCPTDYCAAYCTPSVSQSAYLKTVGEELLPGIDVLWTGPKVVSHKISVESIEEVSAVLRRAPVIWDNIHANDYDPQRLFLGPYKDRSTELIPKLRGVLTNPNCEFYPNFVAIHTLATWCKAPAHAEPRDVEMALGHDRKKKIQAGEVSFLRRVAGLSPREGEKLGVEPLLLRVERSQMRWLGHLVRMPPGPSPVRCSGCVPPVGGPREDPGHVGETMSLVWERLGIPPDELEEVAGEREVWASAEAAANLTPDKGEEEQDPCYSPQKALTLALTDWLQEFLMADHPGGHLKKGSSDEEPMQMDMGDSAHIPEPEENPLYTAEPLTLNDLKLLSDLFYLPYEHGRTARKMLQELDWLKKHSAAASADTEEAAAWHSRALCFDDMCEVVVQMFNHLSNAPNRSVLYDLYNYICDIKRGVCLARAYVKILGGHDHPSAQLMTNEMESWTTRGGLSGEFQRMLPGHGDGDLFRHPPRTQVYCIRPYGPEDQIQLERIFREMSVESGAASVGQLPLLCRGLLTGELCPSPESALVLEDDAGLCGYALAVIDAKQAAAKTQRALSPSVLEEFPSLVTMQVLPRVTDSSPAKRMMWQLLSSIRTTGSKGAFCELRQSDQRMLDFYTKLGYFNSVSVTEDIVVMGTSLQK</sequence>
<name>A0A5C6MYQ6_9TELE</name>
<keyword evidence="2" id="KW-0326">Glycosidase</keyword>
<accession>A0A5C6MYQ6</accession>
<evidence type="ECO:0000259" key="8">
    <source>
        <dbReference type="PROSITE" id="PS52009"/>
    </source>
</evidence>
<dbReference type="GO" id="GO:0009100">
    <property type="term" value="P:glycoprotein metabolic process"/>
    <property type="evidence" value="ECO:0007669"/>
    <property type="project" value="TreeGrafter"/>
</dbReference>
<evidence type="ECO:0000256" key="3">
    <source>
        <dbReference type="ARBA" id="ARBA00030512"/>
    </source>
</evidence>
<dbReference type="Pfam" id="PF07555">
    <property type="entry name" value="NAGidase"/>
    <property type="match status" value="1"/>
</dbReference>
<dbReference type="GO" id="GO:0102571">
    <property type="term" value="F:[protein]-3-O-(N-acetyl-D-glucosaminyl)-L-serine/L-threonine O-N-acetyl-alpha-D-glucosaminase activity"/>
    <property type="evidence" value="ECO:0007669"/>
    <property type="project" value="UniProtKB-EC"/>
</dbReference>
<keyword evidence="1" id="KW-0378">Hydrolase</keyword>
<dbReference type="EMBL" id="RHFK02000019">
    <property type="protein sequence ID" value="TWW59819.1"/>
    <property type="molecule type" value="Genomic_DNA"/>
</dbReference>
<dbReference type="SUPFAM" id="SSF51445">
    <property type="entry name" value="(Trans)glycosidases"/>
    <property type="match status" value="1"/>
</dbReference>
<dbReference type="InterPro" id="IPR051822">
    <property type="entry name" value="Glycosyl_Hydrolase_84"/>
</dbReference>
<dbReference type="Gene3D" id="1.20.58.240">
    <property type="entry name" value="STAT, domain 1"/>
    <property type="match status" value="1"/>
</dbReference>
<evidence type="ECO:0000256" key="1">
    <source>
        <dbReference type="ARBA" id="ARBA00022801"/>
    </source>
</evidence>
<reference evidence="9 10" key="1">
    <citation type="submission" date="2019-04" db="EMBL/GenBank/DDBJ databases">
        <title>Chromosome genome assembly for Takifugu flavidus.</title>
        <authorList>
            <person name="Xiao S."/>
        </authorList>
    </citation>
    <scope>NUCLEOTIDE SEQUENCE [LARGE SCALE GENOMIC DNA]</scope>
    <source>
        <strain evidence="9">HTHZ2018</strain>
        <tissue evidence="9">Muscle</tissue>
    </source>
</reference>
<organism evidence="9 10">
    <name type="scientific">Takifugu flavidus</name>
    <name type="common">sansaifugu</name>
    <dbReference type="NCBI Taxonomy" id="433684"/>
    <lineage>
        <taxon>Eukaryota</taxon>
        <taxon>Metazoa</taxon>
        <taxon>Chordata</taxon>
        <taxon>Craniata</taxon>
        <taxon>Vertebrata</taxon>
        <taxon>Euteleostomi</taxon>
        <taxon>Actinopterygii</taxon>
        <taxon>Neopterygii</taxon>
        <taxon>Teleostei</taxon>
        <taxon>Neoteleostei</taxon>
        <taxon>Acanthomorphata</taxon>
        <taxon>Eupercaria</taxon>
        <taxon>Tetraodontiformes</taxon>
        <taxon>Tetradontoidea</taxon>
        <taxon>Tetraodontidae</taxon>
        <taxon>Takifugu</taxon>
    </lineage>
</organism>
<dbReference type="Proteomes" id="UP000324091">
    <property type="component" value="Chromosome 6"/>
</dbReference>
<evidence type="ECO:0000256" key="5">
    <source>
        <dbReference type="ARBA" id="ARBA00052136"/>
    </source>
</evidence>
<feature type="domain" description="GH84" evidence="8">
    <location>
        <begin position="9"/>
        <end position="285"/>
    </location>
</feature>
<evidence type="ECO:0000256" key="2">
    <source>
        <dbReference type="ARBA" id="ARBA00023295"/>
    </source>
</evidence>